<comment type="similarity">
    <text evidence="2">Belongs to the UPF0324 family.</text>
</comment>
<evidence type="ECO:0000313" key="9">
    <source>
        <dbReference type="Proteomes" id="UP000015503"/>
    </source>
</evidence>
<dbReference type="InterPro" id="IPR018383">
    <property type="entry name" value="UPF0324_pro"/>
</dbReference>
<feature type="transmembrane region" description="Helical" evidence="7">
    <location>
        <begin position="122"/>
        <end position="144"/>
    </location>
</feature>
<feature type="transmembrane region" description="Helical" evidence="7">
    <location>
        <begin position="39"/>
        <end position="60"/>
    </location>
</feature>
<dbReference type="Proteomes" id="UP000015503">
    <property type="component" value="Chromosome"/>
</dbReference>
<dbReference type="PANTHER" id="PTHR30106:SF2">
    <property type="entry name" value="UPF0324 INNER MEMBRANE PROTEIN YEIH"/>
    <property type="match status" value="1"/>
</dbReference>
<evidence type="ECO:0000256" key="2">
    <source>
        <dbReference type="ARBA" id="ARBA00007977"/>
    </source>
</evidence>
<name>S6AIE4_METRE</name>
<dbReference type="STRING" id="1245471.PCA10_24030"/>
<dbReference type="Pfam" id="PF03601">
    <property type="entry name" value="Cons_hypoth698"/>
    <property type="match status" value="1"/>
</dbReference>
<sequence>MSATAIATLGSRTRVLLPGVIVSAMVAAAATFLSEHYGAPVMLFALLLGLSVNFLAADGVCKPGIEFTAREVLRAGVALLGMRITLEQIAALGWQPVVMVVVLVVVTILVSIAAARAMGFNALFGLLSGGATAICGASAALALAASLPAHPKKERATLFTVIGVSALSTVAMILYPMIARAFDLTPLDAGIFLGGTIHDVAQVVGAGYSMGPETGDSATVVKLMRVAMLLPVILCAALISRAQGAEPGSKRPPLLPWFAVGFVLLAAINSTGYVPTVVQNLGNDLSRWCLVVAISALGMKTQLRELASVGIKPILLMVGETAFLAALVLAMLHWGF</sequence>
<accession>S6AIE4</accession>
<evidence type="ECO:0000256" key="6">
    <source>
        <dbReference type="ARBA" id="ARBA00023136"/>
    </source>
</evidence>
<evidence type="ECO:0000256" key="1">
    <source>
        <dbReference type="ARBA" id="ARBA00004651"/>
    </source>
</evidence>
<keyword evidence="3" id="KW-1003">Cell membrane</keyword>
<feature type="transmembrane region" description="Helical" evidence="7">
    <location>
        <begin position="156"/>
        <end position="178"/>
    </location>
</feature>
<organism evidence="8 9">
    <name type="scientific">Metapseudomonas resinovorans NBRC 106553</name>
    <dbReference type="NCBI Taxonomy" id="1245471"/>
    <lineage>
        <taxon>Bacteria</taxon>
        <taxon>Pseudomonadati</taxon>
        <taxon>Pseudomonadota</taxon>
        <taxon>Gammaproteobacteria</taxon>
        <taxon>Pseudomonadales</taxon>
        <taxon>Pseudomonadaceae</taxon>
        <taxon>Metapseudomonas</taxon>
    </lineage>
</organism>
<comment type="subcellular location">
    <subcellularLocation>
        <location evidence="1">Cell membrane</location>
        <topology evidence="1">Multi-pass membrane protein</topology>
    </subcellularLocation>
</comment>
<reference evidence="8 9" key="1">
    <citation type="journal article" date="2013" name="Genome Announc.">
        <title>Complete Genome Sequence of the Carbazole Degrader Pseudomonas resinovorans Strain CA10 (NBRC 106553).</title>
        <authorList>
            <person name="Shintani M."/>
            <person name="Hosoyama A."/>
            <person name="Ohji S."/>
            <person name="Tsuchikane K."/>
            <person name="Takarada H."/>
            <person name="Yamazoe A."/>
            <person name="Fujita N."/>
            <person name="Nojiri H."/>
        </authorList>
    </citation>
    <scope>NUCLEOTIDE SEQUENCE [LARGE SCALE GENOMIC DNA]</scope>
    <source>
        <strain evidence="8 9">NBRC 106553</strain>
    </source>
</reference>
<evidence type="ECO:0008006" key="10">
    <source>
        <dbReference type="Google" id="ProtNLM"/>
    </source>
</evidence>
<proteinExistence type="inferred from homology"/>
<evidence type="ECO:0000256" key="3">
    <source>
        <dbReference type="ARBA" id="ARBA00022475"/>
    </source>
</evidence>
<protein>
    <recommendedName>
        <fullName evidence="10">Sulfate exporter family transporter</fullName>
    </recommendedName>
</protein>
<feature type="transmembrane region" description="Helical" evidence="7">
    <location>
        <begin position="15"/>
        <end position="33"/>
    </location>
</feature>
<dbReference type="RefSeq" id="WP_016492331.1">
    <property type="nucleotide sequence ID" value="NC_021499.1"/>
</dbReference>
<dbReference type="AlphaFoldDB" id="S6AIE4"/>
<gene>
    <name evidence="8" type="ORF">PCA10_24030</name>
</gene>
<evidence type="ECO:0000256" key="7">
    <source>
        <dbReference type="SAM" id="Phobius"/>
    </source>
</evidence>
<dbReference type="HOGENOM" id="CLU_033541_0_1_6"/>
<feature type="transmembrane region" description="Helical" evidence="7">
    <location>
        <begin position="315"/>
        <end position="334"/>
    </location>
</feature>
<keyword evidence="5 7" id="KW-1133">Transmembrane helix</keyword>
<dbReference type="EMBL" id="AP013068">
    <property type="protein sequence ID" value="BAN48135.1"/>
    <property type="molecule type" value="Genomic_DNA"/>
</dbReference>
<evidence type="ECO:0000256" key="4">
    <source>
        <dbReference type="ARBA" id="ARBA00022692"/>
    </source>
</evidence>
<dbReference type="PANTHER" id="PTHR30106">
    <property type="entry name" value="INNER MEMBRANE PROTEIN YEIH-RELATED"/>
    <property type="match status" value="1"/>
</dbReference>
<keyword evidence="9" id="KW-1185">Reference proteome</keyword>
<feature type="transmembrane region" description="Helical" evidence="7">
    <location>
        <begin position="97"/>
        <end position="115"/>
    </location>
</feature>
<feature type="transmembrane region" description="Helical" evidence="7">
    <location>
        <begin position="190"/>
        <end position="211"/>
    </location>
</feature>
<dbReference type="KEGG" id="pre:PCA10_24030"/>
<dbReference type="eggNOG" id="COG2855">
    <property type="taxonomic scope" value="Bacteria"/>
</dbReference>
<dbReference type="OrthoDB" id="9805703at2"/>
<keyword evidence="6 7" id="KW-0472">Membrane</keyword>
<feature type="transmembrane region" description="Helical" evidence="7">
    <location>
        <begin position="223"/>
        <end position="242"/>
    </location>
</feature>
<dbReference type="PATRIC" id="fig|1245471.3.peg.2431"/>
<evidence type="ECO:0000256" key="5">
    <source>
        <dbReference type="ARBA" id="ARBA00022989"/>
    </source>
</evidence>
<evidence type="ECO:0000313" key="8">
    <source>
        <dbReference type="EMBL" id="BAN48135.1"/>
    </source>
</evidence>
<dbReference type="GO" id="GO:0005886">
    <property type="term" value="C:plasma membrane"/>
    <property type="evidence" value="ECO:0007669"/>
    <property type="project" value="UniProtKB-SubCell"/>
</dbReference>
<keyword evidence="4 7" id="KW-0812">Transmembrane</keyword>
<feature type="transmembrane region" description="Helical" evidence="7">
    <location>
        <begin position="254"/>
        <end position="273"/>
    </location>
</feature>